<dbReference type="GO" id="GO:0016020">
    <property type="term" value="C:membrane"/>
    <property type="evidence" value="ECO:0007669"/>
    <property type="project" value="UniProtKB-SubCell"/>
</dbReference>
<proteinExistence type="predicted"/>
<dbReference type="PRINTS" id="PR00344">
    <property type="entry name" value="BCTRLSENSOR"/>
</dbReference>
<dbReference type="GO" id="GO:0030295">
    <property type="term" value="F:protein kinase activator activity"/>
    <property type="evidence" value="ECO:0007669"/>
    <property type="project" value="TreeGrafter"/>
</dbReference>
<evidence type="ECO:0000256" key="9">
    <source>
        <dbReference type="ARBA" id="ARBA00022840"/>
    </source>
</evidence>
<evidence type="ECO:0000256" key="11">
    <source>
        <dbReference type="ARBA" id="ARBA00023012"/>
    </source>
</evidence>
<dbReference type="PROSITE" id="PS50112">
    <property type="entry name" value="PAS"/>
    <property type="match status" value="1"/>
</dbReference>
<dbReference type="InterPro" id="IPR036097">
    <property type="entry name" value="HisK_dim/P_sf"/>
</dbReference>
<keyword evidence="5" id="KW-0808">Transferase</keyword>
<evidence type="ECO:0000313" key="16">
    <source>
        <dbReference type="Proteomes" id="UP000297295"/>
    </source>
</evidence>
<comment type="subcellular location">
    <subcellularLocation>
        <location evidence="2">Membrane</location>
        <topology evidence="2">Multi-pass membrane protein</topology>
    </subcellularLocation>
</comment>
<dbReference type="PANTHER" id="PTHR42878:SF7">
    <property type="entry name" value="SENSOR HISTIDINE KINASE GLRK"/>
    <property type="match status" value="1"/>
</dbReference>
<evidence type="ECO:0000313" key="15">
    <source>
        <dbReference type="EMBL" id="TGC09404.1"/>
    </source>
</evidence>
<gene>
    <name evidence="15" type="ORF">CUN85_06110</name>
</gene>
<dbReference type="GO" id="GO:0007234">
    <property type="term" value="P:osmosensory signaling via phosphorelay pathway"/>
    <property type="evidence" value="ECO:0007669"/>
    <property type="project" value="TreeGrafter"/>
</dbReference>
<evidence type="ECO:0000256" key="6">
    <source>
        <dbReference type="ARBA" id="ARBA00022692"/>
    </source>
</evidence>
<feature type="domain" description="PAS" evidence="14">
    <location>
        <begin position="138"/>
        <end position="175"/>
    </location>
</feature>
<evidence type="ECO:0000256" key="7">
    <source>
        <dbReference type="ARBA" id="ARBA00022741"/>
    </source>
</evidence>
<dbReference type="Gene3D" id="1.10.287.130">
    <property type="match status" value="1"/>
</dbReference>
<evidence type="ECO:0000256" key="2">
    <source>
        <dbReference type="ARBA" id="ARBA00004141"/>
    </source>
</evidence>
<feature type="domain" description="Histidine kinase" evidence="13">
    <location>
        <begin position="276"/>
        <end position="486"/>
    </location>
</feature>
<dbReference type="Gene3D" id="3.30.565.10">
    <property type="entry name" value="Histidine kinase-like ATPase, C-terminal domain"/>
    <property type="match status" value="1"/>
</dbReference>
<keyword evidence="6" id="KW-0812">Transmembrane</keyword>
<evidence type="ECO:0000256" key="3">
    <source>
        <dbReference type="ARBA" id="ARBA00012438"/>
    </source>
</evidence>
<evidence type="ECO:0000256" key="5">
    <source>
        <dbReference type="ARBA" id="ARBA00022679"/>
    </source>
</evidence>
<dbReference type="SMART" id="SM00388">
    <property type="entry name" value="HisKA"/>
    <property type="match status" value="1"/>
</dbReference>
<dbReference type="GO" id="GO:0000155">
    <property type="term" value="F:phosphorelay sensor kinase activity"/>
    <property type="evidence" value="ECO:0007669"/>
    <property type="project" value="InterPro"/>
</dbReference>
<dbReference type="InterPro" id="IPR003661">
    <property type="entry name" value="HisK_dim/P_dom"/>
</dbReference>
<evidence type="ECO:0000256" key="8">
    <source>
        <dbReference type="ARBA" id="ARBA00022777"/>
    </source>
</evidence>
<dbReference type="Gene3D" id="3.30.450.20">
    <property type="entry name" value="PAS domain"/>
    <property type="match status" value="1"/>
</dbReference>
<keyword evidence="9" id="KW-0067">ATP-binding</keyword>
<comment type="catalytic activity">
    <reaction evidence="1">
        <text>ATP + protein L-histidine = ADP + protein N-phospho-L-histidine.</text>
        <dbReference type="EC" id="2.7.13.3"/>
    </reaction>
</comment>
<dbReference type="SMART" id="SM00387">
    <property type="entry name" value="HATPase_c"/>
    <property type="match status" value="1"/>
</dbReference>
<dbReference type="NCBIfam" id="TIGR00229">
    <property type="entry name" value="sensory_box"/>
    <property type="match status" value="1"/>
</dbReference>
<evidence type="ECO:0000259" key="13">
    <source>
        <dbReference type="PROSITE" id="PS50109"/>
    </source>
</evidence>
<keyword evidence="10" id="KW-1133">Transmembrane helix</keyword>
<dbReference type="EC" id="2.7.13.3" evidence="3"/>
<keyword evidence="16" id="KW-1185">Reference proteome</keyword>
<dbReference type="AlphaFoldDB" id="A0A4E0PVW7"/>
<comment type="caution">
    <text evidence="15">The sequence shown here is derived from an EMBL/GenBank/DDBJ whole genome shotgun (WGS) entry which is preliminary data.</text>
</comment>
<organism evidence="15 16">
    <name type="scientific">Methanolobus halotolerans</name>
    <dbReference type="NCBI Taxonomy" id="2052935"/>
    <lineage>
        <taxon>Archaea</taxon>
        <taxon>Methanobacteriati</taxon>
        <taxon>Methanobacteriota</taxon>
        <taxon>Stenosarchaea group</taxon>
        <taxon>Methanomicrobia</taxon>
        <taxon>Methanosarcinales</taxon>
        <taxon>Methanosarcinaceae</taxon>
        <taxon>Methanolobus</taxon>
    </lineage>
</organism>
<sequence>MEIHCKQKKDTYNYTLFGLPEMLHASSPANRILEKAVDEIPVLFCAYGKVSSRIVWKTQTFRSSCFEGKGKKIAHDIVVGGQKTGIIEIYFNNVQTDIEKWDMQSFPSRDSSVLLDRISQFIGKFLAKEQMLEHLNVSEKNIRNIFDNLHDHIFVLDQEGNILDCNRASMNCLNFGCSQISQFKLADTGYIGSKEVDTIIEHTLNHGAFNQETECLCTDGRITATIDSCCVDYNEEEAILLVVRDISKTKEHEDRVKTYTEELKSSGELKELFIDIIRHDLLTPAGIIKGFTEELICEPCSEEKDPALRKIYENINRLIELLESATKLSKLQKVEQVQFEKIDLVPVFQIAGENLKTEADSKRQQIVIRRDLSCPAKVNPIIGEVFLNLLSNAIKYSPEDSNINVDFLDENDHWKITVKDCGHGISDIDKARIFDRFMRADKKGIKGSGLGLAIVKRIIELHDGNYGVEDNLDGQGSVFWVTVRKA</sequence>
<keyword evidence="4" id="KW-0597">Phosphoprotein</keyword>
<dbReference type="InterPro" id="IPR004358">
    <property type="entry name" value="Sig_transdc_His_kin-like_C"/>
</dbReference>
<dbReference type="GO" id="GO:0000156">
    <property type="term" value="F:phosphorelay response regulator activity"/>
    <property type="evidence" value="ECO:0007669"/>
    <property type="project" value="TreeGrafter"/>
</dbReference>
<accession>A0A4E0PVW7</accession>
<evidence type="ECO:0000256" key="10">
    <source>
        <dbReference type="ARBA" id="ARBA00022989"/>
    </source>
</evidence>
<dbReference type="SUPFAM" id="SSF55785">
    <property type="entry name" value="PYP-like sensor domain (PAS domain)"/>
    <property type="match status" value="1"/>
</dbReference>
<evidence type="ECO:0000259" key="14">
    <source>
        <dbReference type="PROSITE" id="PS50112"/>
    </source>
</evidence>
<dbReference type="InterPro" id="IPR003594">
    <property type="entry name" value="HATPase_dom"/>
</dbReference>
<keyword evidence="8" id="KW-0418">Kinase</keyword>
<keyword evidence="11" id="KW-0902">Two-component regulatory system</keyword>
<dbReference type="PROSITE" id="PS50109">
    <property type="entry name" value="HIS_KIN"/>
    <property type="match status" value="1"/>
</dbReference>
<dbReference type="SUPFAM" id="SSF55874">
    <property type="entry name" value="ATPase domain of HSP90 chaperone/DNA topoisomerase II/histidine kinase"/>
    <property type="match status" value="1"/>
</dbReference>
<evidence type="ECO:0000256" key="1">
    <source>
        <dbReference type="ARBA" id="ARBA00000085"/>
    </source>
</evidence>
<dbReference type="InterPro" id="IPR000014">
    <property type="entry name" value="PAS"/>
</dbReference>
<keyword evidence="7" id="KW-0547">Nucleotide-binding</keyword>
<dbReference type="InterPro" id="IPR035965">
    <property type="entry name" value="PAS-like_dom_sf"/>
</dbReference>
<evidence type="ECO:0000256" key="4">
    <source>
        <dbReference type="ARBA" id="ARBA00022553"/>
    </source>
</evidence>
<evidence type="ECO:0000256" key="12">
    <source>
        <dbReference type="ARBA" id="ARBA00023136"/>
    </source>
</evidence>
<dbReference type="GO" id="GO:0005524">
    <property type="term" value="F:ATP binding"/>
    <property type="evidence" value="ECO:0007669"/>
    <property type="project" value="UniProtKB-KW"/>
</dbReference>
<reference evidence="15 16" key="1">
    <citation type="submission" date="2017-11" db="EMBL/GenBank/DDBJ databases">
        <title>Isolation and Characterization of Methanogenic Archaea from Saline Meromictic Lake at Siberia.</title>
        <authorList>
            <person name="Shen Y."/>
            <person name="Huang H.-H."/>
            <person name="Lai M.-C."/>
            <person name="Chen S.-C."/>
        </authorList>
    </citation>
    <scope>NUCLEOTIDE SEQUENCE [LARGE SCALE GENOMIC DNA]</scope>
    <source>
        <strain evidence="15 16">SY-01</strain>
    </source>
</reference>
<dbReference type="Proteomes" id="UP000297295">
    <property type="component" value="Unassembled WGS sequence"/>
</dbReference>
<dbReference type="SUPFAM" id="SSF47384">
    <property type="entry name" value="Homodimeric domain of signal transducing histidine kinase"/>
    <property type="match status" value="1"/>
</dbReference>
<dbReference type="InterPro" id="IPR036890">
    <property type="entry name" value="HATPase_C_sf"/>
</dbReference>
<protein>
    <recommendedName>
        <fullName evidence="3">histidine kinase</fullName>
        <ecNumber evidence="3">2.7.13.3</ecNumber>
    </recommendedName>
</protein>
<dbReference type="EMBL" id="PGGK01000005">
    <property type="protein sequence ID" value="TGC09404.1"/>
    <property type="molecule type" value="Genomic_DNA"/>
</dbReference>
<dbReference type="InterPro" id="IPR005467">
    <property type="entry name" value="His_kinase_dom"/>
</dbReference>
<keyword evidence="12" id="KW-0472">Membrane</keyword>
<dbReference type="PANTHER" id="PTHR42878">
    <property type="entry name" value="TWO-COMPONENT HISTIDINE KINASE"/>
    <property type="match status" value="1"/>
</dbReference>
<dbReference type="Pfam" id="PF02518">
    <property type="entry name" value="HATPase_c"/>
    <property type="match status" value="1"/>
</dbReference>
<dbReference type="CDD" id="cd00082">
    <property type="entry name" value="HisKA"/>
    <property type="match status" value="1"/>
</dbReference>
<name>A0A4E0PVW7_9EURY</name>
<dbReference type="InterPro" id="IPR050351">
    <property type="entry name" value="BphY/WalK/GraS-like"/>
</dbReference>